<evidence type="ECO:0008006" key="5">
    <source>
        <dbReference type="Google" id="ProtNLM"/>
    </source>
</evidence>
<feature type="region of interest" description="Disordered" evidence="2">
    <location>
        <begin position="469"/>
        <end position="549"/>
    </location>
</feature>
<evidence type="ECO:0000256" key="2">
    <source>
        <dbReference type="SAM" id="MobiDB-lite"/>
    </source>
</evidence>
<feature type="region of interest" description="Disordered" evidence="2">
    <location>
        <begin position="1"/>
        <end position="97"/>
    </location>
</feature>
<feature type="coiled-coil region" evidence="1">
    <location>
        <begin position="983"/>
        <end position="1010"/>
    </location>
</feature>
<feature type="compositionally biased region" description="Low complexity" evidence="2">
    <location>
        <begin position="425"/>
        <end position="439"/>
    </location>
</feature>
<feature type="compositionally biased region" description="Polar residues" evidence="2">
    <location>
        <begin position="488"/>
        <end position="502"/>
    </location>
</feature>
<reference evidence="3 4" key="1">
    <citation type="journal article" date="2018" name="Biotechnol. Biofuels">
        <title>Integrative visual omics of the white-rot fungus Polyporus brumalis exposes the biotechnological potential of its oxidative enzymes for delignifying raw plant biomass.</title>
        <authorList>
            <person name="Miyauchi S."/>
            <person name="Rancon A."/>
            <person name="Drula E."/>
            <person name="Hage H."/>
            <person name="Chaduli D."/>
            <person name="Favel A."/>
            <person name="Grisel S."/>
            <person name="Henrissat B."/>
            <person name="Herpoel-Gimbert I."/>
            <person name="Ruiz-Duenas F.J."/>
            <person name="Chevret D."/>
            <person name="Hainaut M."/>
            <person name="Lin J."/>
            <person name="Wang M."/>
            <person name="Pangilinan J."/>
            <person name="Lipzen A."/>
            <person name="Lesage-Meessen L."/>
            <person name="Navarro D."/>
            <person name="Riley R."/>
            <person name="Grigoriev I.V."/>
            <person name="Zhou S."/>
            <person name="Raouche S."/>
            <person name="Rosso M.N."/>
        </authorList>
    </citation>
    <scope>NUCLEOTIDE SEQUENCE [LARGE SCALE GENOMIC DNA]</scope>
    <source>
        <strain evidence="3 4">BRFM 1820</strain>
    </source>
</reference>
<evidence type="ECO:0000313" key="4">
    <source>
        <dbReference type="Proteomes" id="UP000256964"/>
    </source>
</evidence>
<keyword evidence="4" id="KW-1185">Reference proteome</keyword>
<feature type="compositionally biased region" description="Polar residues" evidence="2">
    <location>
        <begin position="368"/>
        <end position="377"/>
    </location>
</feature>
<protein>
    <recommendedName>
        <fullName evidence="5">PH domain-containing protein</fullName>
    </recommendedName>
</protein>
<feature type="compositionally biased region" description="Polar residues" evidence="2">
    <location>
        <begin position="1"/>
        <end position="22"/>
    </location>
</feature>
<dbReference type="EMBL" id="KZ857494">
    <property type="protein sequence ID" value="RDX42079.1"/>
    <property type="molecule type" value="Genomic_DNA"/>
</dbReference>
<dbReference type="OrthoDB" id="2261329at2759"/>
<accession>A0A371CP55</accession>
<organism evidence="3 4">
    <name type="scientific">Lentinus brumalis</name>
    <dbReference type="NCBI Taxonomy" id="2498619"/>
    <lineage>
        <taxon>Eukaryota</taxon>
        <taxon>Fungi</taxon>
        <taxon>Dikarya</taxon>
        <taxon>Basidiomycota</taxon>
        <taxon>Agaricomycotina</taxon>
        <taxon>Agaricomycetes</taxon>
        <taxon>Polyporales</taxon>
        <taxon>Polyporaceae</taxon>
        <taxon>Lentinus</taxon>
    </lineage>
</organism>
<proteinExistence type="predicted"/>
<sequence>MSSLYRQPQSQRSTSTDESTPVHTPFDDLSSGQGPKAAQDGVRVYSPSSVAPSSAFRSHREDDGGYTPAEDLSSYFADPPRDRDRAPQLSRRGTTKELIGRFEALDTSSAASTPKRLSVRRDSFSIRGGVGADKKDKARSPIRQSFRNLLSVFKKSKPPPPPQLALVAAREASPARTPQPEARERALPPRPNLGSDNRGGRSTGLRPSHVPLTLQIPAPLSKQTQADRTICTSPISAHTGKTGPLLYLSRIPAANIPPVWMNCTGQLHSTHILITWETPQGNPSPKLVPFTACTDVRSLSAGDLDVSERGLLPDDPEWKVFELLFEGRARERFAANSLTERATWVSGLWDAILHAQETRVRSPAVSESAYTSSSMDEQSPAPTPSGEPGTGQTMPEPPQIQTPRPSRLDNELRAITEEPAPVPPASIRSSRISTTSTARELPPIPSDNAKPAALTLDLRNLSASALAALPAPPTTPSSVRSAFLSPSRLDSPTRTLSPSIRNLDQRSMVKQRLAQIEGGSSRPQSPVSPTKLRQGNDSPLSLRRQATGASSLSTSILNSYLGSDVGSPVSERSAGLTTVASESGSPPSPSNPFRERNRASRFLALPKNDSAPASPISNYSAESEDTGAPGPQTDFAFQPPMIPLPPSSRSIARPAEVRPVVTADDTVQPLLETIRQGVEGLQGRSATAATNIVSIRTKVDEVLEELRRRPDAGQDGEAPAPAVLEKLEALQTDIKGHLSELQAAVEGLKGSTGGTPARDTTGLPDLAALHEKLDQLVQRGQAGTAGEQDGQIAPTDLAEVMALLIDAEEQRANQLEHQTDSIRYLNELNTWLEAFVKHGTSQIEGVAAGVQQLCRDLGPLHGGEEGQGEGDAPLPGTNLLSDIRRLLVETQARDQNTANLHASVNGLIAAVQDDMRHSAETRSMLTTESVIGVIDRQHQDQERMLKALATELTNEIRGERLRFVEAMKEATAINVQIHVEQFKKELTREVLHMTQDVTRLQRERQGLEQQIADLFAFYAKQKQSVQMSGAGRAPPLGQSMMHHPNMTAMPGGMSSTQSVYRRPLPSPGSATGPMRAQ</sequence>
<gene>
    <name evidence="3" type="ORF">OH76DRAFT_1488989</name>
</gene>
<dbReference type="STRING" id="139420.A0A371CP55"/>
<feature type="region of interest" description="Disordered" evidence="2">
    <location>
        <begin position="360"/>
        <end position="450"/>
    </location>
</feature>
<feature type="region of interest" description="Disordered" evidence="2">
    <location>
        <begin position="1051"/>
        <end position="1077"/>
    </location>
</feature>
<feature type="compositionally biased region" description="Low complexity" evidence="2">
    <location>
        <begin position="43"/>
        <end position="56"/>
    </location>
</feature>
<dbReference type="AlphaFoldDB" id="A0A371CP55"/>
<dbReference type="Proteomes" id="UP000256964">
    <property type="component" value="Unassembled WGS sequence"/>
</dbReference>
<evidence type="ECO:0000313" key="3">
    <source>
        <dbReference type="EMBL" id="RDX42079.1"/>
    </source>
</evidence>
<feature type="compositionally biased region" description="Polar residues" evidence="2">
    <location>
        <begin position="521"/>
        <end position="539"/>
    </location>
</feature>
<feature type="compositionally biased region" description="Basic and acidic residues" evidence="2">
    <location>
        <begin position="406"/>
        <end position="416"/>
    </location>
</feature>
<evidence type="ECO:0000256" key="1">
    <source>
        <dbReference type="SAM" id="Coils"/>
    </source>
</evidence>
<feature type="region of interest" description="Disordered" evidence="2">
    <location>
        <begin position="562"/>
        <end position="630"/>
    </location>
</feature>
<name>A0A371CP55_9APHY</name>
<feature type="region of interest" description="Disordered" evidence="2">
    <location>
        <begin position="152"/>
        <end position="209"/>
    </location>
</feature>
<keyword evidence="1" id="KW-0175">Coiled coil</keyword>